<keyword evidence="6" id="KW-1185">Reference proteome</keyword>
<dbReference type="Pfam" id="PF01015">
    <property type="entry name" value="Ribosomal_S3Ae"/>
    <property type="match status" value="1"/>
</dbReference>
<evidence type="ECO:0000256" key="1">
    <source>
        <dbReference type="ARBA" id="ARBA00022490"/>
    </source>
</evidence>
<dbReference type="GO" id="GO:0022627">
    <property type="term" value="C:cytosolic small ribosomal subunit"/>
    <property type="evidence" value="ECO:0007669"/>
    <property type="project" value="UniProtKB-UniRule"/>
</dbReference>
<comment type="caution">
    <text evidence="5">The sequence shown here is derived from an EMBL/GenBank/DDBJ whole genome shotgun (WGS) entry which is preliminary data.</text>
</comment>
<comment type="subunit">
    <text evidence="4">Component of the small ribosomal subunit. Mature ribosomes consist of a small (40S) and a large (60S) subunit. The 40S subunit contains about 33 different proteins and 1 molecule of RNA (18S). The 60S subunit contains about 49 different proteins and 3 molecules of RNA (25S, 5.8S and 5S).</text>
</comment>
<proteinExistence type="inferred from homology"/>
<keyword evidence="1 4" id="KW-0963">Cytoplasm</keyword>
<name>A0AB34IT31_PRYPA</name>
<evidence type="ECO:0000256" key="2">
    <source>
        <dbReference type="ARBA" id="ARBA00022980"/>
    </source>
</evidence>
<dbReference type="Proteomes" id="UP001515480">
    <property type="component" value="Unassembled WGS sequence"/>
</dbReference>
<comment type="subcellular location">
    <subcellularLocation>
        <location evidence="4">Cytoplasm</location>
    </subcellularLocation>
</comment>
<organism evidence="5 6">
    <name type="scientific">Prymnesium parvum</name>
    <name type="common">Toxic golden alga</name>
    <dbReference type="NCBI Taxonomy" id="97485"/>
    <lineage>
        <taxon>Eukaryota</taxon>
        <taxon>Haptista</taxon>
        <taxon>Haptophyta</taxon>
        <taxon>Prymnesiophyceae</taxon>
        <taxon>Prymnesiales</taxon>
        <taxon>Prymnesiaceae</taxon>
        <taxon>Prymnesium</taxon>
    </lineage>
</organism>
<dbReference type="GO" id="GO:0003735">
    <property type="term" value="F:structural constituent of ribosome"/>
    <property type="evidence" value="ECO:0007669"/>
    <property type="project" value="UniProtKB-UniRule"/>
</dbReference>
<dbReference type="InterPro" id="IPR027500">
    <property type="entry name" value="Ribosomal_eS1_euk"/>
</dbReference>
<dbReference type="SMART" id="SM01397">
    <property type="entry name" value="Ribosomal_S3Ae"/>
    <property type="match status" value="1"/>
</dbReference>
<accession>A0AB34IT31</accession>
<evidence type="ECO:0000313" key="6">
    <source>
        <dbReference type="Proteomes" id="UP001515480"/>
    </source>
</evidence>
<dbReference type="InterPro" id="IPR001593">
    <property type="entry name" value="Ribosomal_eS1"/>
</dbReference>
<evidence type="ECO:0000313" key="5">
    <source>
        <dbReference type="EMBL" id="KAL1504674.1"/>
    </source>
</evidence>
<sequence length="270" mass="30472">MAVGKNKRLSKGKKGKGKKIVDPFTKKEWYDIKAPSNFAVRSCGKTPVTRTTGTKIASEMLKGRVFEINLADLNKDEDQAYRKFKLQCQEVQGHFCLTQFYGMDFTTDKLRSMVRKWQSLIEAFVDVKTLDGYVLRLFCIGFTKKRMNQLKKTCYANSSQQKAIRKKMREIMLQEASSCELSALVNKFIPEVIGKEIEKACQSVYPLQNTHIRKVKMLKMPKFDLTKLLEIHGTSKEDVGAKVKVAEEEGKGDSLGVGAEKVAAELPIGA</sequence>
<keyword evidence="2 4" id="KW-0689">Ribosomal protein</keyword>
<dbReference type="EMBL" id="JBGBPQ010000019">
    <property type="protein sequence ID" value="KAL1504674.1"/>
    <property type="molecule type" value="Genomic_DNA"/>
</dbReference>
<protein>
    <recommendedName>
        <fullName evidence="4">Small ribosomal subunit protein eS1</fullName>
    </recommendedName>
</protein>
<gene>
    <name evidence="5" type="ORF">AB1Y20_008454</name>
</gene>
<keyword evidence="3 4" id="KW-0687">Ribonucleoprotein</keyword>
<evidence type="ECO:0000256" key="4">
    <source>
        <dbReference type="HAMAP-Rule" id="MF_03122"/>
    </source>
</evidence>
<dbReference type="PANTHER" id="PTHR11830">
    <property type="entry name" value="40S RIBOSOMAL PROTEIN S3A"/>
    <property type="match status" value="1"/>
</dbReference>
<dbReference type="GO" id="GO:0006412">
    <property type="term" value="P:translation"/>
    <property type="evidence" value="ECO:0007669"/>
    <property type="project" value="UniProtKB-UniRule"/>
</dbReference>
<evidence type="ECO:0000256" key="3">
    <source>
        <dbReference type="ARBA" id="ARBA00023274"/>
    </source>
</evidence>
<comment type="similarity">
    <text evidence="4">Belongs to the eukaryotic ribosomal protein eS1 family.</text>
</comment>
<reference evidence="5 6" key="1">
    <citation type="journal article" date="2024" name="Science">
        <title>Giant polyketide synthase enzymes in the biosynthesis of giant marine polyether toxins.</title>
        <authorList>
            <person name="Fallon T.R."/>
            <person name="Shende V.V."/>
            <person name="Wierzbicki I.H."/>
            <person name="Pendleton A.L."/>
            <person name="Watervoot N.F."/>
            <person name="Auber R.P."/>
            <person name="Gonzalez D.J."/>
            <person name="Wisecaver J.H."/>
            <person name="Moore B.S."/>
        </authorList>
    </citation>
    <scope>NUCLEOTIDE SEQUENCE [LARGE SCALE GENOMIC DNA]</scope>
    <source>
        <strain evidence="5 6">12B1</strain>
    </source>
</reference>
<dbReference type="AlphaFoldDB" id="A0AB34IT31"/>
<dbReference type="HAMAP" id="MF_03122">
    <property type="entry name" value="Ribosomal_eS1_euk"/>
    <property type="match status" value="1"/>
</dbReference>
<feature type="initiator methionine" description="Removed" evidence="4">
    <location>
        <position position="1"/>
    </location>
</feature>